<feature type="domain" description="FAD/NAD(P)-binding" evidence="6">
    <location>
        <begin position="12"/>
        <end position="311"/>
    </location>
</feature>
<evidence type="ECO:0000256" key="1">
    <source>
        <dbReference type="ARBA" id="ARBA00022630"/>
    </source>
</evidence>
<dbReference type="SUPFAM" id="SSF51905">
    <property type="entry name" value="FAD/NAD(P)-binding domain"/>
    <property type="match status" value="1"/>
</dbReference>
<evidence type="ECO:0000256" key="4">
    <source>
        <dbReference type="ARBA" id="ARBA00023002"/>
    </source>
</evidence>
<feature type="binding site" evidence="5">
    <location>
        <position position="53"/>
    </location>
    <ligand>
        <name>FAD</name>
        <dbReference type="ChEBI" id="CHEBI:57692"/>
    </ligand>
</feature>
<dbReference type="HAMAP" id="MF_01685">
    <property type="entry name" value="FENR2"/>
    <property type="match status" value="1"/>
</dbReference>
<dbReference type="GO" id="GO:0050661">
    <property type="term" value="F:NADP binding"/>
    <property type="evidence" value="ECO:0007669"/>
    <property type="project" value="UniProtKB-UniRule"/>
</dbReference>
<feature type="binding site" evidence="5">
    <location>
        <position position="294"/>
    </location>
    <ligand>
        <name>FAD</name>
        <dbReference type="ChEBI" id="CHEBI:57692"/>
    </ligand>
</feature>
<evidence type="ECO:0000256" key="5">
    <source>
        <dbReference type="HAMAP-Rule" id="MF_01685"/>
    </source>
</evidence>
<dbReference type="Proteomes" id="UP000324924">
    <property type="component" value="Chromosome"/>
</dbReference>
<dbReference type="GO" id="GO:0050660">
    <property type="term" value="F:flavin adenine dinucleotide binding"/>
    <property type="evidence" value="ECO:0007669"/>
    <property type="project" value="UniProtKB-UniRule"/>
</dbReference>
<comment type="similarity">
    <text evidence="5">Belongs to the ferredoxin--NADP reductase type 2 family.</text>
</comment>
<keyword evidence="3 5" id="KW-0521">NADP</keyword>
<dbReference type="InterPro" id="IPR050097">
    <property type="entry name" value="Ferredoxin-NADP_redctase_2"/>
</dbReference>
<dbReference type="OrthoDB" id="9806179at2"/>
<evidence type="ECO:0000313" key="7">
    <source>
        <dbReference type="EMBL" id="QEK38943.1"/>
    </source>
</evidence>
<feature type="binding site" evidence="5">
    <location>
        <position position="40"/>
    </location>
    <ligand>
        <name>FAD</name>
        <dbReference type="ChEBI" id="CHEBI:57692"/>
    </ligand>
</feature>
<keyword evidence="8" id="KW-1185">Reference proteome</keyword>
<dbReference type="PRINTS" id="PR00368">
    <property type="entry name" value="FADPNR"/>
</dbReference>
<feature type="binding site" evidence="5">
    <location>
        <position position="93"/>
    </location>
    <ligand>
        <name>FAD</name>
        <dbReference type="ChEBI" id="CHEBI:57692"/>
    </ligand>
</feature>
<comment type="subunit">
    <text evidence="5">Homodimer.</text>
</comment>
<dbReference type="InterPro" id="IPR022890">
    <property type="entry name" value="Fd--NADP_Rdtase_type_2"/>
</dbReference>
<organism evidence="7 8">
    <name type="scientific">Candidatus Nesciobacter abundans</name>
    <dbReference type="NCBI Taxonomy" id="2601668"/>
    <lineage>
        <taxon>Bacteria</taxon>
        <taxon>Pseudomonadati</taxon>
        <taxon>Pseudomonadota</taxon>
        <taxon>Alphaproteobacteria</taxon>
        <taxon>Holosporales</taxon>
        <taxon>Holosporaceae</taxon>
        <taxon>Candidatus Nesciobacter</taxon>
    </lineage>
</organism>
<keyword evidence="2 5" id="KW-0274">FAD</keyword>
<proteinExistence type="inferred from homology"/>
<reference evidence="7 8" key="1">
    <citation type="submission" date="2019-08" db="EMBL/GenBank/DDBJ databases">
        <title>Highly reduced genomes of protist endosymbionts show evolutionary convergence.</title>
        <authorList>
            <person name="George E."/>
            <person name="Husnik F."/>
            <person name="Tashyreva D."/>
            <person name="Prokopchuk G."/>
            <person name="Horak A."/>
            <person name="Kwong W.K."/>
            <person name="Lukes J."/>
            <person name="Keeling P.J."/>
        </authorList>
    </citation>
    <scope>NUCLEOTIDE SEQUENCE [LARGE SCALE GENOMIC DNA]</scope>
    <source>
        <strain evidence="7">1604HC</strain>
    </source>
</reference>
<dbReference type="PRINTS" id="PR00469">
    <property type="entry name" value="PNDRDTASEII"/>
</dbReference>
<evidence type="ECO:0000259" key="6">
    <source>
        <dbReference type="Pfam" id="PF07992"/>
    </source>
</evidence>
<evidence type="ECO:0000256" key="3">
    <source>
        <dbReference type="ARBA" id="ARBA00022857"/>
    </source>
</evidence>
<dbReference type="Pfam" id="PF07992">
    <property type="entry name" value="Pyr_redox_2"/>
    <property type="match status" value="1"/>
</dbReference>
<sequence>MCNSYPNAIYTDVLVIGGGPVGLFSVFMLGQVKLDSILVDSFAELGGQCKAVYPAKYIYDIPGFSKVLGKDLIKGLKDQAEYYSKEFILSSPVKSVEKIGDEFFAKIGDKVIKSKAVVISTGGGSLKHKKPKVENIDKFEKVIYKLDNLEQFRGKKVAVIGGGDSAMDWICALSKYTSDIYVIHRRNFTARNLSTVETVYNLVKRNVCKIFTPCEVVDLKEKNNFKDIDYVSIKNRETGEIKEIEIDYLVPCFGLDNKNDLPYNINGLETECHKIVIDPKNGSTSVDGIYAVGDASYYKGRPNLIVCGFSEAALCAFNIRETIFSDSGFIYKHRND</sequence>
<dbReference type="InterPro" id="IPR036188">
    <property type="entry name" value="FAD/NAD-bd_sf"/>
</dbReference>
<dbReference type="InterPro" id="IPR023753">
    <property type="entry name" value="FAD/NAD-binding_dom"/>
</dbReference>
<dbReference type="KEGG" id="nabu:FZC36_00625"/>
<gene>
    <name evidence="7" type="ORF">FZC36_00625</name>
</gene>
<feature type="binding site" evidence="5">
    <location>
        <position position="126"/>
    </location>
    <ligand>
        <name>FAD</name>
        <dbReference type="ChEBI" id="CHEBI:57692"/>
    </ligand>
</feature>
<dbReference type="EC" id="1.18.1.2" evidence="5"/>
<evidence type="ECO:0000256" key="2">
    <source>
        <dbReference type="ARBA" id="ARBA00022827"/>
    </source>
</evidence>
<accession>A0A5C0UHB0</accession>
<feature type="binding site" evidence="5">
    <location>
        <position position="48"/>
    </location>
    <ligand>
        <name>FAD</name>
        <dbReference type="ChEBI" id="CHEBI:57692"/>
    </ligand>
</feature>
<dbReference type="GO" id="GO:0004324">
    <property type="term" value="F:ferredoxin-NADP+ reductase activity"/>
    <property type="evidence" value="ECO:0007669"/>
    <property type="project" value="UniProtKB-UniRule"/>
</dbReference>
<evidence type="ECO:0000313" key="8">
    <source>
        <dbReference type="Proteomes" id="UP000324924"/>
    </source>
</evidence>
<comment type="cofactor">
    <cofactor evidence="5">
        <name>FAD</name>
        <dbReference type="ChEBI" id="CHEBI:57692"/>
    </cofactor>
    <text evidence="5">Binds 1 FAD per subunit.</text>
</comment>
<comment type="caution">
    <text evidence="5">Lacks conserved residue(s) required for the propagation of feature annotation.</text>
</comment>
<keyword evidence="4 5" id="KW-0560">Oxidoreductase</keyword>
<dbReference type="RefSeq" id="WP_148972066.1">
    <property type="nucleotide sequence ID" value="NZ_CP043314.1"/>
</dbReference>
<dbReference type="PANTHER" id="PTHR48105">
    <property type="entry name" value="THIOREDOXIN REDUCTASE 1-RELATED-RELATED"/>
    <property type="match status" value="1"/>
</dbReference>
<name>A0A5C0UHB0_9PROT</name>
<protein>
    <recommendedName>
        <fullName evidence="5">Ferredoxin--NADP reductase</fullName>
        <shortName evidence="5">FNR</shortName>
        <shortName evidence="5">Fd-NADP(+) reductase</shortName>
        <ecNumber evidence="5">1.18.1.2</ecNumber>
    </recommendedName>
</protein>
<dbReference type="AlphaFoldDB" id="A0A5C0UHB0"/>
<dbReference type="Gene3D" id="3.50.50.60">
    <property type="entry name" value="FAD/NAD(P)-binding domain"/>
    <property type="match status" value="2"/>
</dbReference>
<dbReference type="EMBL" id="CP043314">
    <property type="protein sequence ID" value="QEK38943.1"/>
    <property type="molecule type" value="Genomic_DNA"/>
</dbReference>
<keyword evidence="1 5" id="KW-0285">Flavoprotein</keyword>
<comment type="catalytic activity">
    <reaction evidence="5">
        <text>2 reduced [2Fe-2S]-[ferredoxin] + NADP(+) + H(+) = 2 oxidized [2Fe-2S]-[ferredoxin] + NADPH</text>
        <dbReference type="Rhea" id="RHEA:20125"/>
        <dbReference type="Rhea" id="RHEA-COMP:10000"/>
        <dbReference type="Rhea" id="RHEA-COMP:10001"/>
        <dbReference type="ChEBI" id="CHEBI:15378"/>
        <dbReference type="ChEBI" id="CHEBI:33737"/>
        <dbReference type="ChEBI" id="CHEBI:33738"/>
        <dbReference type="ChEBI" id="CHEBI:57783"/>
        <dbReference type="ChEBI" id="CHEBI:58349"/>
        <dbReference type="EC" id="1.18.1.2"/>
    </reaction>
</comment>